<gene>
    <name evidence="2" type="ORF">F4553_001367</name>
</gene>
<comment type="caution">
    <text evidence="2">The sequence shown here is derived from an EMBL/GenBank/DDBJ whole genome shotgun (WGS) entry which is preliminary data.</text>
</comment>
<feature type="transmembrane region" description="Helical" evidence="1">
    <location>
        <begin position="102"/>
        <end position="120"/>
    </location>
</feature>
<dbReference type="RefSeq" id="WP_184833570.1">
    <property type="nucleotide sequence ID" value="NZ_JACHMN010000002.1"/>
</dbReference>
<reference evidence="2 3" key="1">
    <citation type="submission" date="2020-08" db="EMBL/GenBank/DDBJ databases">
        <title>Sequencing the genomes of 1000 actinobacteria strains.</title>
        <authorList>
            <person name="Klenk H.-P."/>
        </authorList>
    </citation>
    <scope>NUCLEOTIDE SEQUENCE [LARGE SCALE GENOMIC DNA]</scope>
    <source>
        <strain evidence="2 3">DSM 45362</strain>
    </source>
</reference>
<protein>
    <recommendedName>
        <fullName evidence="4">DUF2809 domain-containing protein</fullName>
    </recommendedName>
</protein>
<organism evidence="2 3">
    <name type="scientific">Allocatelliglobosispora scoriae</name>
    <dbReference type="NCBI Taxonomy" id="643052"/>
    <lineage>
        <taxon>Bacteria</taxon>
        <taxon>Bacillati</taxon>
        <taxon>Actinomycetota</taxon>
        <taxon>Actinomycetes</taxon>
        <taxon>Micromonosporales</taxon>
        <taxon>Micromonosporaceae</taxon>
        <taxon>Allocatelliglobosispora</taxon>
    </lineage>
</organism>
<name>A0A841BKU8_9ACTN</name>
<dbReference type="Pfam" id="PF10990">
    <property type="entry name" value="DUF2809"/>
    <property type="match status" value="1"/>
</dbReference>
<dbReference type="InterPro" id="IPR021257">
    <property type="entry name" value="DUF2809"/>
</dbReference>
<feature type="transmembrane region" description="Helical" evidence="1">
    <location>
        <begin position="58"/>
        <end position="76"/>
    </location>
</feature>
<evidence type="ECO:0000313" key="2">
    <source>
        <dbReference type="EMBL" id="MBB5867988.1"/>
    </source>
</evidence>
<feature type="transmembrane region" description="Helical" evidence="1">
    <location>
        <begin position="34"/>
        <end position="51"/>
    </location>
</feature>
<dbReference type="AlphaFoldDB" id="A0A841BKU8"/>
<evidence type="ECO:0000256" key="1">
    <source>
        <dbReference type="SAM" id="Phobius"/>
    </source>
</evidence>
<dbReference type="Proteomes" id="UP000587527">
    <property type="component" value="Unassembled WGS sequence"/>
</dbReference>
<proteinExistence type="predicted"/>
<keyword evidence="1" id="KW-0472">Membrane</keyword>
<dbReference type="EMBL" id="JACHMN010000002">
    <property type="protein sequence ID" value="MBB5867988.1"/>
    <property type="molecule type" value="Genomic_DNA"/>
</dbReference>
<keyword evidence="1" id="KW-0812">Transmembrane</keyword>
<evidence type="ECO:0008006" key="4">
    <source>
        <dbReference type="Google" id="ProtNLM"/>
    </source>
</evidence>
<sequence>MLRPRIRPAVAAVVVLLLGLAVRALTAGAFAKYAGVALYAALIYALVVCLAPRIRPLAAAPIALAICWLAEFAQLSPYPAELSARSTLARLVLGSTFNPPDLAWYAVGIITVAGLHLAWLRWPKRAPGEG</sequence>
<accession>A0A841BKU8</accession>
<keyword evidence="1" id="KW-1133">Transmembrane helix</keyword>
<keyword evidence="3" id="KW-1185">Reference proteome</keyword>
<evidence type="ECO:0000313" key="3">
    <source>
        <dbReference type="Proteomes" id="UP000587527"/>
    </source>
</evidence>